<feature type="domain" description="PcRGLX/YetA-like N-terminal RIFT barrel" evidence="2">
    <location>
        <begin position="31"/>
        <end position="108"/>
    </location>
</feature>
<dbReference type="AlphaFoldDB" id="A0A2W7N2K3"/>
<dbReference type="PANTHER" id="PTHR40081:SF1">
    <property type="entry name" value="TAT PATHWAY SIGNAL SEQUENCE DOMAIN PROTEIN"/>
    <property type="match status" value="1"/>
</dbReference>
<dbReference type="Proteomes" id="UP000249239">
    <property type="component" value="Unassembled WGS sequence"/>
</dbReference>
<evidence type="ECO:0000259" key="3">
    <source>
        <dbReference type="Pfam" id="PF21345"/>
    </source>
</evidence>
<comment type="caution">
    <text evidence="5">The sequence shown here is derived from an EMBL/GenBank/DDBJ whole genome shotgun (WGS) entry which is preliminary data.</text>
</comment>
<keyword evidence="1" id="KW-0732">Signal</keyword>
<dbReference type="Pfam" id="PF21346">
    <property type="entry name" value="PcRGLX_3rd"/>
    <property type="match status" value="1"/>
</dbReference>
<name>A0A2W7N2K3_9BACT</name>
<evidence type="ECO:0000313" key="6">
    <source>
        <dbReference type="Proteomes" id="UP000249239"/>
    </source>
</evidence>
<organism evidence="5 6">
    <name type="scientific">Breznakibacter xylanolyticus</name>
    <dbReference type="NCBI Taxonomy" id="990"/>
    <lineage>
        <taxon>Bacteria</taxon>
        <taxon>Pseudomonadati</taxon>
        <taxon>Bacteroidota</taxon>
        <taxon>Bacteroidia</taxon>
        <taxon>Marinilabiliales</taxon>
        <taxon>Marinilabiliaceae</taxon>
        <taxon>Breznakibacter</taxon>
    </lineage>
</organism>
<feature type="domain" description="PcRGLX/YetA-like central beta-sandwich" evidence="3">
    <location>
        <begin position="122"/>
        <end position="478"/>
    </location>
</feature>
<dbReference type="Pfam" id="PF21345">
    <property type="entry name" value="PcRGLX_2nd"/>
    <property type="match status" value="1"/>
</dbReference>
<dbReference type="OrthoDB" id="262615at2"/>
<accession>A0A2W7N2K3</accession>
<sequence length="896" mass="99710">MNLNLFLGWMLVCVGLLSPVALMSQSTQPHAVAVTWLEDPVDSSATGVTFGVPWPRGVMARGRQLVMVDSLQHRTAVQSWPLAFWPDGSVKWSGIAVPPVQSVGRGLQLMVGDSAAVASPLVVVETDSLIDIRTGTMRTTLCKSGRVLIASMWRGHRQVACDGRLVMVCQDGLADDGASVVSSVPFEGEITRVTLEQNGPVRAVVKVEGVHTATGHKHWLPFVVRLYFYANSDRVRMMHTMVYDGDENHDFIRGVGVRFSVPMIDELHNRHVRFVGDNGGVFGEAVRGITGLRRPAGDDNTSAQIEGRPTLPLDQWNPQVAKGLPYVPVWGDYKLVQLAPNSFHISKRTAQGYAWIGSAVGDKASGTGYVGGVSGGLAFGVRNFWQSFPGQIDIRRAGSPMAEVTLWLWAPDAQPMDMRFYHDGMGQDDYAKQWEGLEITYEDYEPGYSSPMGVARTSELSFWPVDATPSRHDLVQFAHSVSLPPVLMPDRAYMQSCGVFGRLWEVRNDAHPLKMQINQKLDQTFDYYLTQQQLHHWYGFWNYGDVMHTYDADRHVWRYDVGGFAWDNSELSTDLWLWYYFLHSGRPETFRMAEAMTRHTGEVDVHHLGAFAPLGSRHNVVHWGCSAKQMRISTAANRRFYYYLTADERVGDLMDEQLEAHRTLLTVQPLRKRVAYGSGQPAVPGTVSLSFGTDWGAISAAWLTRWERSGDDRYRQRLFNSMTSIAAQPRGFFTGGALMDVESGQFVVSKDKKATVSHLSAVFGLVEVCAELNDLIDCPAFEKAWLQYCEFYNAPGHLQQKVLGTDFGKMGLRQAHARLTAYAAFKTGNVALRERAWKEFFEGKPSRSLAFPELSVIEVPSVLTPVTEAPGISTNSTAQWGLAAIQCMALMGEVSE</sequence>
<evidence type="ECO:0008006" key="7">
    <source>
        <dbReference type="Google" id="ProtNLM"/>
    </source>
</evidence>
<feature type="signal peptide" evidence="1">
    <location>
        <begin position="1"/>
        <end position="31"/>
    </location>
</feature>
<dbReference type="InterPro" id="IPR048331">
    <property type="entry name" value="PcRGLX/YetA_3rd"/>
</dbReference>
<evidence type="ECO:0000259" key="2">
    <source>
        <dbReference type="Pfam" id="PF19501"/>
    </source>
</evidence>
<dbReference type="EMBL" id="QKZK01000021">
    <property type="protein sequence ID" value="PZX14261.1"/>
    <property type="molecule type" value="Genomic_DNA"/>
</dbReference>
<evidence type="ECO:0000259" key="4">
    <source>
        <dbReference type="Pfam" id="PF21346"/>
    </source>
</evidence>
<evidence type="ECO:0000313" key="5">
    <source>
        <dbReference type="EMBL" id="PZX14261.1"/>
    </source>
</evidence>
<dbReference type="InterPro" id="IPR048330">
    <property type="entry name" value="PcRGLX/YetA_2nd"/>
</dbReference>
<dbReference type="InterPro" id="IPR048329">
    <property type="entry name" value="PcRGLX_1st"/>
</dbReference>
<keyword evidence="6" id="KW-1185">Reference proteome</keyword>
<protein>
    <recommendedName>
        <fullName evidence="7">Tat pathway signal sequence domain protein</fullName>
    </recommendedName>
</protein>
<dbReference type="Pfam" id="PF19501">
    <property type="entry name" value="PcRGLX_1st"/>
    <property type="match status" value="1"/>
</dbReference>
<dbReference type="PANTHER" id="PTHR40081">
    <property type="entry name" value="CONCANAVALIN A-LIKE LECTIN/GLUCANASE"/>
    <property type="match status" value="1"/>
</dbReference>
<feature type="domain" description="PcRGLX/YetA-like C-terminal alpha/alpha toroid" evidence="4">
    <location>
        <begin position="484"/>
        <end position="893"/>
    </location>
</feature>
<feature type="chain" id="PRO_5015920563" description="Tat pathway signal sequence domain protein" evidence="1">
    <location>
        <begin position="32"/>
        <end position="896"/>
    </location>
</feature>
<proteinExistence type="predicted"/>
<reference evidence="5 6" key="1">
    <citation type="submission" date="2018-06" db="EMBL/GenBank/DDBJ databases">
        <title>Genomic Encyclopedia of Archaeal and Bacterial Type Strains, Phase II (KMG-II): from individual species to whole genera.</title>
        <authorList>
            <person name="Goeker M."/>
        </authorList>
    </citation>
    <scope>NUCLEOTIDE SEQUENCE [LARGE SCALE GENOMIC DNA]</scope>
    <source>
        <strain evidence="5 6">DSM 6779</strain>
    </source>
</reference>
<gene>
    <name evidence="5" type="ORF">LX69_02441</name>
</gene>
<evidence type="ECO:0000256" key="1">
    <source>
        <dbReference type="SAM" id="SignalP"/>
    </source>
</evidence>
<dbReference type="RefSeq" id="WP_111446297.1">
    <property type="nucleotide sequence ID" value="NZ_QKZK01000021.1"/>
</dbReference>
<dbReference type="InterPro" id="IPR045793">
    <property type="entry name" value="PcRGLX/YetA-like"/>
</dbReference>